<dbReference type="RefSeq" id="WP_016639826.1">
    <property type="nucleotide sequence ID" value="NZ_AOPZ01000066.1"/>
</dbReference>
<dbReference type="PANTHER" id="PTHR24104:SF25">
    <property type="entry name" value="PROTEIN LIN-41"/>
    <property type="match status" value="1"/>
</dbReference>
<dbReference type="GO" id="GO:0008270">
    <property type="term" value="F:zinc ion binding"/>
    <property type="evidence" value="ECO:0007669"/>
    <property type="project" value="UniProtKB-KW"/>
</dbReference>
<dbReference type="SUPFAM" id="SSF101898">
    <property type="entry name" value="NHL repeat"/>
    <property type="match status" value="1"/>
</dbReference>
<dbReference type="OrthoDB" id="9811352at2"/>
<evidence type="ECO:0000313" key="2">
    <source>
        <dbReference type="Proteomes" id="UP000014629"/>
    </source>
</evidence>
<dbReference type="PATRIC" id="fig|1286094.4.peg.1671"/>
<keyword evidence="2" id="KW-1185">Reference proteome</keyword>
<dbReference type="Proteomes" id="UP000014629">
    <property type="component" value="Unassembled WGS sequence"/>
</dbReference>
<name>S4A3D1_9ACTN</name>
<organism evidence="1 2">
    <name type="scientific">Streptomyces aurantiacus JA 4570</name>
    <dbReference type="NCBI Taxonomy" id="1286094"/>
    <lineage>
        <taxon>Bacteria</taxon>
        <taxon>Bacillati</taxon>
        <taxon>Actinomycetota</taxon>
        <taxon>Actinomycetes</taxon>
        <taxon>Kitasatosporales</taxon>
        <taxon>Streptomycetaceae</taxon>
        <taxon>Streptomyces</taxon>
        <taxon>Streptomyces aurantiacus group</taxon>
    </lineage>
</organism>
<dbReference type="InterPro" id="IPR050952">
    <property type="entry name" value="TRIM-NHL_E3_ligases"/>
</dbReference>
<gene>
    <name evidence="1" type="ORF">STRAU_1696</name>
</gene>
<dbReference type="SUPFAM" id="SSF63829">
    <property type="entry name" value="Calcium-dependent phosphotriesterase"/>
    <property type="match status" value="1"/>
</dbReference>
<dbReference type="EMBL" id="AOPZ01000066">
    <property type="protein sequence ID" value="EPH45220.1"/>
    <property type="molecule type" value="Genomic_DNA"/>
</dbReference>
<dbReference type="CDD" id="cd05819">
    <property type="entry name" value="NHL"/>
    <property type="match status" value="1"/>
</dbReference>
<accession>S4A3D1</accession>
<proteinExistence type="predicted"/>
<dbReference type="Gene3D" id="2.120.10.30">
    <property type="entry name" value="TolB, C-terminal domain"/>
    <property type="match status" value="2"/>
</dbReference>
<dbReference type="AlphaFoldDB" id="S4A3D1"/>
<sequence length="581" mass="63547">MDDGHHTSQRVFAGQPIVGWVADDSLPWLGRLVEQPDTRRMFAIDVGKQCVIPLGPGSSRQVEGPPGSYIFDAVWHQTHGLFFAFGQSNGRGPWKLAHVREDGSVHDAGVPAKNAVMSLCHADDEDGLILGVASVEEAGGRQVGGGIASFSLTTRAFTWLYQPPPGEHFVPSGICSDSGAILFVHTSKHALMRLTPQGQLECVAGRFGRPDGDLRSLNSPTAVSAHDGQYLLTDRGNRRLLHMDREGNVLSSFGGTTDHMSLVDPRHALICQGGIYVADLGARAVLELDTDLRTTRRRWGGPEATGLMLSRPRSIDRAPTGELIIADTNNNRVIGVDQHGGLCWQFHKVKGVDGQSEDLRWPRSARISGSGRLVVSDSLNSRVLVVDKTGSVESEFTRVIAEDASFAVSDPHDGRWIGEGELLVVDSDSAWVARVDCDGVATWIVTDLRDPHQADIHGRWVVIVDPELDTVLLVDAVTGAEIWRRNEFFDSSGTSYRLFKPRVVRATPDCVLVVDADCQVIALQKDWLVRWAWDGGAARRNRRAGGFDVPDAPRDLVTDASDRLLLSDYRRNCVLELKTQC</sequence>
<protein>
    <submittedName>
        <fullName evidence="1">Uncharacterized protein</fullName>
    </submittedName>
</protein>
<evidence type="ECO:0000313" key="1">
    <source>
        <dbReference type="EMBL" id="EPH45220.1"/>
    </source>
</evidence>
<dbReference type="PANTHER" id="PTHR24104">
    <property type="entry name" value="E3 UBIQUITIN-PROTEIN LIGASE NHLRC1-RELATED"/>
    <property type="match status" value="1"/>
</dbReference>
<comment type="caution">
    <text evidence="1">The sequence shown here is derived from an EMBL/GenBank/DDBJ whole genome shotgun (WGS) entry which is preliminary data.</text>
</comment>
<dbReference type="InterPro" id="IPR011042">
    <property type="entry name" value="6-blade_b-propeller_TolB-like"/>
</dbReference>
<reference evidence="1 2" key="1">
    <citation type="submission" date="2013-02" db="EMBL/GenBank/DDBJ databases">
        <title>Draft Genome Sequence of Streptomyces aurantiacus, Which Produces Setomimycin.</title>
        <authorList>
            <person name="Gruening B.A."/>
            <person name="Praeg A."/>
            <person name="Erxleben A."/>
            <person name="Guenther S."/>
            <person name="Mueller M."/>
        </authorList>
    </citation>
    <scope>NUCLEOTIDE SEQUENCE [LARGE SCALE GENOMIC DNA]</scope>
    <source>
        <strain evidence="1 2">JA 4570</strain>
    </source>
</reference>